<dbReference type="InterPro" id="IPR040079">
    <property type="entry name" value="Glutathione_S-Trfase"/>
</dbReference>
<protein>
    <submittedName>
        <fullName evidence="4">Glutathione S-transferase, N-terminal domain</fullName>
    </submittedName>
</protein>
<dbReference type="SFLD" id="SFLDG00358">
    <property type="entry name" value="Main_(cytGST)"/>
    <property type="match status" value="1"/>
</dbReference>
<reference evidence="4 5" key="2">
    <citation type="journal article" date="2013" name="Stand. Genomic Sci.">
        <title>Complete genome sequence of Halorhodospira halophila SL1.</title>
        <authorList>
            <person name="Challacombe J.F."/>
            <person name="Majid S."/>
            <person name="Deole R."/>
            <person name="Brettin T.S."/>
            <person name="Bruce D."/>
            <person name="Delano S.F."/>
            <person name="Detter J.C."/>
            <person name="Gleasner C.D."/>
            <person name="Han C.S."/>
            <person name="Misra M."/>
            <person name="Reitenga K.G."/>
            <person name="Mikhailova N."/>
            <person name="Woyke T."/>
            <person name="Pitluck S."/>
            <person name="Nolan M."/>
            <person name="Land M.L."/>
            <person name="Saunders E."/>
            <person name="Tapia R."/>
            <person name="Lapidus A."/>
            <person name="Ivanova N."/>
            <person name="Hoff W.D."/>
        </authorList>
    </citation>
    <scope>NUCLEOTIDE SEQUENCE [LARGE SCALE GENOMIC DNA]</scope>
    <source>
        <strain evidence="5">DSM 244 / SL1</strain>
    </source>
</reference>
<evidence type="ECO:0000256" key="1">
    <source>
        <dbReference type="RuleBase" id="RU003494"/>
    </source>
</evidence>
<dbReference type="SFLD" id="SFLDG01151">
    <property type="entry name" value="Main.2:_Nu-like"/>
    <property type="match status" value="1"/>
</dbReference>
<dbReference type="Pfam" id="PF02798">
    <property type="entry name" value="GST_N"/>
    <property type="match status" value="1"/>
</dbReference>
<feature type="domain" description="GST N-terminal" evidence="2">
    <location>
        <begin position="1"/>
        <end position="86"/>
    </location>
</feature>
<dbReference type="eggNOG" id="COG0625">
    <property type="taxonomic scope" value="Bacteria"/>
</dbReference>
<dbReference type="Pfam" id="PF00043">
    <property type="entry name" value="GST_C"/>
    <property type="match status" value="1"/>
</dbReference>
<dbReference type="PROSITE" id="PS50405">
    <property type="entry name" value="GST_CTER"/>
    <property type="match status" value="1"/>
</dbReference>
<dbReference type="OrthoDB" id="9803562at2"/>
<dbReference type="InterPro" id="IPR010987">
    <property type="entry name" value="Glutathione-S-Trfase_C-like"/>
</dbReference>
<evidence type="ECO:0000313" key="5">
    <source>
        <dbReference type="Proteomes" id="UP000000647"/>
    </source>
</evidence>
<dbReference type="HOGENOM" id="CLU_011226_14_4_6"/>
<dbReference type="GO" id="GO:0016740">
    <property type="term" value="F:transferase activity"/>
    <property type="evidence" value="ECO:0007669"/>
    <property type="project" value="UniProtKB-KW"/>
</dbReference>
<dbReference type="SUPFAM" id="SSF52833">
    <property type="entry name" value="Thioredoxin-like"/>
    <property type="match status" value="1"/>
</dbReference>
<reference evidence="5" key="1">
    <citation type="submission" date="2006-12" db="EMBL/GenBank/DDBJ databases">
        <title>Complete sequence of Halorhodospira halophila SL1.</title>
        <authorList>
            <consortium name="US DOE Joint Genome Institute"/>
            <person name="Copeland A."/>
            <person name="Lucas S."/>
            <person name="Lapidus A."/>
            <person name="Barry K."/>
            <person name="Detter J.C."/>
            <person name="Glavina del Rio T."/>
            <person name="Hammon N."/>
            <person name="Israni S."/>
            <person name="Dalin E."/>
            <person name="Tice H."/>
            <person name="Pitluck S."/>
            <person name="Saunders E."/>
            <person name="Brettin T."/>
            <person name="Bruce D."/>
            <person name="Han C."/>
            <person name="Tapia R."/>
            <person name="Schmutz J."/>
            <person name="Larimer F."/>
            <person name="Land M."/>
            <person name="Hauser L."/>
            <person name="Kyrpides N."/>
            <person name="Mikhailova N."/>
            <person name="Hoff W."/>
            <person name="Richardson P."/>
        </authorList>
    </citation>
    <scope>NUCLEOTIDE SEQUENCE [LARGE SCALE GENOMIC DNA]</scope>
    <source>
        <strain evidence="5">DSM 244 / SL1</strain>
    </source>
</reference>
<name>A1WTB3_HALHL</name>
<dbReference type="PANTHER" id="PTHR44051">
    <property type="entry name" value="GLUTATHIONE S-TRANSFERASE-RELATED"/>
    <property type="match status" value="1"/>
</dbReference>
<comment type="similarity">
    <text evidence="1">Belongs to the GST superfamily.</text>
</comment>
<dbReference type="RefSeq" id="WP_011812948.1">
    <property type="nucleotide sequence ID" value="NC_008789.1"/>
</dbReference>
<evidence type="ECO:0000259" key="2">
    <source>
        <dbReference type="PROSITE" id="PS50404"/>
    </source>
</evidence>
<organism evidence="4 5">
    <name type="scientific">Halorhodospira halophila (strain DSM 244 / SL1)</name>
    <name type="common">Ectothiorhodospira halophila (strain DSM 244 / SL1)</name>
    <dbReference type="NCBI Taxonomy" id="349124"/>
    <lineage>
        <taxon>Bacteria</taxon>
        <taxon>Pseudomonadati</taxon>
        <taxon>Pseudomonadota</taxon>
        <taxon>Gammaproteobacteria</taxon>
        <taxon>Chromatiales</taxon>
        <taxon>Ectothiorhodospiraceae</taxon>
        <taxon>Halorhodospira</taxon>
    </lineage>
</organism>
<dbReference type="SUPFAM" id="SSF47616">
    <property type="entry name" value="GST C-terminal domain-like"/>
    <property type="match status" value="1"/>
</dbReference>
<dbReference type="InterPro" id="IPR036249">
    <property type="entry name" value="Thioredoxin-like_sf"/>
</dbReference>
<feature type="domain" description="GST C-terminal" evidence="3">
    <location>
        <begin position="89"/>
        <end position="208"/>
    </location>
</feature>
<dbReference type="Proteomes" id="UP000000647">
    <property type="component" value="Chromosome"/>
</dbReference>
<dbReference type="InterPro" id="IPR004045">
    <property type="entry name" value="Glutathione_S-Trfase_N"/>
</dbReference>
<dbReference type="EMBL" id="CP000544">
    <property type="protein sequence ID" value="ABM60925.1"/>
    <property type="molecule type" value="Genomic_DNA"/>
</dbReference>
<dbReference type="KEGG" id="hha:Hhal_0131"/>
<dbReference type="PROSITE" id="PS50404">
    <property type="entry name" value="GST_NTER"/>
    <property type="match status" value="1"/>
</dbReference>
<dbReference type="SFLD" id="SFLDS00019">
    <property type="entry name" value="Glutathione_Transferase_(cytos"/>
    <property type="match status" value="1"/>
</dbReference>
<dbReference type="PANTHER" id="PTHR44051:SF22">
    <property type="entry name" value="DISULFIDE-BOND OXIDOREDUCTASE YGHU"/>
    <property type="match status" value="1"/>
</dbReference>
<keyword evidence="5" id="KW-1185">Reference proteome</keyword>
<proteinExistence type="inferred from homology"/>
<evidence type="ECO:0000259" key="3">
    <source>
        <dbReference type="PROSITE" id="PS50405"/>
    </source>
</evidence>
<dbReference type="STRING" id="349124.Hhal_0131"/>
<evidence type="ECO:0000313" key="4">
    <source>
        <dbReference type="EMBL" id="ABM60925.1"/>
    </source>
</evidence>
<dbReference type="Gene3D" id="3.40.30.10">
    <property type="entry name" value="Glutaredoxin"/>
    <property type="match status" value="1"/>
</dbReference>
<sequence length="208" mass="23468">MIELYSWPTPNGQKVHIALEEMGLAYRVHGVNIGKGEQFAEQFQRISPNGRIPAIVDSSGPDAEPFSLFESGAILIYLAEKTGQFLPSDPVPRMRTIEWLMFQMGGIGPMFGQAGHFRNQAPERVEYGIERYTRETERLLKVLDHRLGEVPYLGGAAYTIADMATYPWVQVAERLGQRMGDFPNVLRWSDEIAERPAVERGMAVLKQE</sequence>
<keyword evidence="4" id="KW-0808">Transferase</keyword>
<dbReference type="InterPro" id="IPR004046">
    <property type="entry name" value="GST_C"/>
</dbReference>
<dbReference type="Gene3D" id="1.20.1050.10">
    <property type="match status" value="1"/>
</dbReference>
<gene>
    <name evidence="4" type="ordered locus">Hhal_0131</name>
</gene>
<dbReference type="AlphaFoldDB" id="A1WTB3"/>
<dbReference type="CDD" id="cd03048">
    <property type="entry name" value="GST_N_Ure2p_like"/>
    <property type="match status" value="1"/>
</dbReference>
<accession>A1WTB3</accession>
<dbReference type="InterPro" id="IPR036282">
    <property type="entry name" value="Glutathione-S-Trfase_C_sf"/>
</dbReference>